<feature type="chain" id="PRO_5002818855" description="Hemolymph juvenile hormone binding protein" evidence="1">
    <location>
        <begin position="23"/>
        <end position="253"/>
    </location>
</feature>
<dbReference type="FunCoup" id="B4MVQ1">
    <property type="interactions" value="1"/>
</dbReference>
<reference evidence="2 3" key="1">
    <citation type="journal article" date="2007" name="Nature">
        <title>Evolution of genes and genomes on the Drosophila phylogeny.</title>
        <authorList>
            <consortium name="Drosophila 12 Genomes Consortium"/>
            <person name="Clark A.G."/>
            <person name="Eisen M.B."/>
            <person name="Smith D.R."/>
            <person name="Bergman C.M."/>
            <person name="Oliver B."/>
            <person name="Markow T.A."/>
            <person name="Kaufman T.C."/>
            <person name="Kellis M."/>
            <person name="Gelbart W."/>
            <person name="Iyer V.N."/>
            <person name="Pollard D.A."/>
            <person name="Sackton T.B."/>
            <person name="Larracuente A.M."/>
            <person name="Singh N.D."/>
            <person name="Abad J.P."/>
            <person name="Abt D.N."/>
            <person name="Adryan B."/>
            <person name="Aguade M."/>
            <person name="Akashi H."/>
            <person name="Anderson W.W."/>
            <person name="Aquadro C.F."/>
            <person name="Ardell D.H."/>
            <person name="Arguello R."/>
            <person name="Artieri C.G."/>
            <person name="Barbash D.A."/>
            <person name="Barker D."/>
            <person name="Barsanti P."/>
            <person name="Batterham P."/>
            <person name="Batzoglou S."/>
            <person name="Begun D."/>
            <person name="Bhutkar A."/>
            <person name="Blanco E."/>
            <person name="Bosak S.A."/>
            <person name="Bradley R.K."/>
            <person name="Brand A.D."/>
            <person name="Brent M.R."/>
            <person name="Brooks A.N."/>
            <person name="Brown R.H."/>
            <person name="Butlin R.K."/>
            <person name="Caggese C."/>
            <person name="Calvi B.R."/>
            <person name="Bernardo de Carvalho A."/>
            <person name="Caspi A."/>
            <person name="Castrezana S."/>
            <person name="Celniker S.E."/>
            <person name="Chang J.L."/>
            <person name="Chapple C."/>
            <person name="Chatterji S."/>
            <person name="Chinwalla A."/>
            <person name="Civetta A."/>
            <person name="Clifton S.W."/>
            <person name="Comeron J.M."/>
            <person name="Costello J.C."/>
            <person name="Coyne J.A."/>
            <person name="Daub J."/>
            <person name="David R.G."/>
            <person name="Delcher A.L."/>
            <person name="Delehaunty K."/>
            <person name="Do C.B."/>
            <person name="Ebling H."/>
            <person name="Edwards K."/>
            <person name="Eickbush T."/>
            <person name="Evans J.D."/>
            <person name="Filipski A."/>
            <person name="Findeiss S."/>
            <person name="Freyhult E."/>
            <person name="Fulton L."/>
            <person name="Fulton R."/>
            <person name="Garcia A.C."/>
            <person name="Gardiner A."/>
            <person name="Garfield D.A."/>
            <person name="Garvin B.E."/>
            <person name="Gibson G."/>
            <person name="Gilbert D."/>
            <person name="Gnerre S."/>
            <person name="Godfrey J."/>
            <person name="Good R."/>
            <person name="Gotea V."/>
            <person name="Gravely B."/>
            <person name="Greenberg A.J."/>
            <person name="Griffiths-Jones S."/>
            <person name="Gross S."/>
            <person name="Guigo R."/>
            <person name="Gustafson E.A."/>
            <person name="Haerty W."/>
            <person name="Hahn M.W."/>
            <person name="Halligan D.L."/>
            <person name="Halpern A.L."/>
            <person name="Halter G.M."/>
            <person name="Han M.V."/>
            <person name="Heger A."/>
            <person name="Hillier L."/>
            <person name="Hinrichs A.S."/>
            <person name="Holmes I."/>
            <person name="Hoskins R.A."/>
            <person name="Hubisz M.J."/>
            <person name="Hultmark D."/>
            <person name="Huntley M.A."/>
            <person name="Jaffe D.B."/>
            <person name="Jagadeeshan S."/>
            <person name="Jeck W.R."/>
            <person name="Johnson J."/>
            <person name="Jones C.D."/>
            <person name="Jordan W.C."/>
            <person name="Karpen G.H."/>
            <person name="Kataoka E."/>
            <person name="Keightley P.D."/>
            <person name="Kheradpour P."/>
            <person name="Kirkness E.F."/>
            <person name="Koerich L.B."/>
            <person name="Kristiansen K."/>
            <person name="Kudrna D."/>
            <person name="Kulathinal R.J."/>
            <person name="Kumar S."/>
            <person name="Kwok R."/>
            <person name="Lander E."/>
            <person name="Langley C.H."/>
            <person name="Lapoint R."/>
            <person name="Lazzaro B.P."/>
            <person name="Lee S.J."/>
            <person name="Levesque L."/>
            <person name="Li R."/>
            <person name="Lin C.F."/>
            <person name="Lin M.F."/>
            <person name="Lindblad-Toh K."/>
            <person name="Llopart A."/>
            <person name="Long M."/>
            <person name="Low L."/>
            <person name="Lozovsky E."/>
            <person name="Lu J."/>
            <person name="Luo M."/>
            <person name="Machado C.A."/>
            <person name="Makalowski W."/>
            <person name="Marzo M."/>
            <person name="Matsuda M."/>
            <person name="Matzkin L."/>
            <person name="McAllister B."/>
            <person name="McBride C.S."/>
            <person name="McKernan B."/>
            <person name="McKernan K."/>
            <person name="Mendez-Lago M."/>
            <person name="Minx P."/>
            <person name="Mollenhauer M.U."/>
            <person name="Montooth K."/>
            <person name="Mount S.M."/>
            <person name="Mu X."/>
            <person name="Myers E."/>
            <person name="Negre B."/>
            <person name="Newfeld S."/>
            <person name="Nielsen R."/>
            <person name="Noor M.A."/>
            <person name="O'Grady P."/>
            <person name="Pachter L."/>
            <person name="Papaceit M."/>
            <person name="Parisi M.J."/>
            <person name="Parisi M."/>
            <person name="Parts L."/>
            <person name="Pedersen J.S."/>
            <person name="Pesole G."/>
            <person name="Phillippy A.M."/>
            <person name="Ponting C.P."/>
            <person name="Pop M."/>
            <person name="Porcelli D."/>
            <person name="Powell J.R."/>
            <person name="Prohaska S."/>
            <person name="Pruitt K."/>
            <person name="Puig M."/>
            <person name="Quesneville H."/>
            <person name="Ram K.R."/>
            <person name="Rand D."/>
            <person name="Rasmussen M.D."/>
            <person name="Reed L.K."/>
            <person name="Reenan R."/>
            <person name="Reily A."/>
            <person name="Remington K.A."/>
            <person name="Rieger T.T."/>
            <person name="Ritchie M.G."/>
            <person name="Robin C."/>
            <person name="Rogers Y.H."/>
            <person name="Rohde C."/>
            <person name="Rozas J."/>
            <person name="Rubenfield M.J."/>
            <person name="Ruiz A."/>
            <person name="Russo S."/>
            <person name="Salzberg S.L."/>
            <person name="Sanchez-Gracia A."/>
            <person name="Saranga D.J."/>
            <person name="Sato H."/>
            <person name="Schaeffer S.W."/>
            <person name="Schatz M.C."/>
            <person name="Schlenke T."/>
            <person name="Schwartz R."/>
            <person name="Segarra C."/>
            <person name="Singh R.S."/>
            <person name="Sirot L."/>
            <person name="Sirota M."/>
            <person name="Sisneros N.B."/>
            <person name="Smith C.D."/>
            <person name="Smith T.F."/>
            <person name="Spieth J."/>
            <person name="Stage D.E."/>
            <person name="Stark A."/>
            <person name="Stephan W."/>
            <person name="Strausberg R.L."/>
            <person name="Strempel S."/>
            <person name="Sturgill D."/>
            <person name="Sutton G."/>
            <person name="Sutton G.G."/>
            <person name="Tao W."/>
            <person name="Teichmann S."/>
            <person name="Tobari Y.N."/>
            <person name="Tomimura Y."/>
            <person name="Tsolas J.M."/>
            <person name="Valente V.L."/>
            <person name="Venter E."/>
            <person name="Venter J.C."/>
            <person name="Vicario S."/>
            <person name="Vieira F.G."/>
            <person name="Vilella A.J."/>
            <person name="Villasante A."/>
            <person name="Walenz B."/>
            <person name="Wang J."/>
            <person name="Wasserman M."/>
            <person name="Watts T."/>
            <person name="Wilson D."/>
            <person name="Wilson R.K."/>
            <person name="Wing R.A."/>
            <person name="Wolfner M.F."/>
            <person name="Wong A."/>
            <person name="Wong G.K."/>
            <person name="Wu C.I."/>
            <person name="Wu G."/>
            <person name="Yamamoto D."/>
            <person name="Yang H.P."/>
            <person name="Yang S.P."/>
            <person name="Yorke J.A."/>
            <person name="Yoshida K."/>
            <person name="Zdobnov E."/>
            <person name="Zhang P."/>
            <person name="Zhang Y."/>
            <person name="Zimin A.V."/>
            <person name="Baldwin J."/>
            <person name="Abdouelleil A."/>
            <person name="Abdulkadir J."/>
            <person name="Abebe A."/>
            <person name="Abera B."/>
            <person name="Abreu J."/>
            <person name="Acer S.C."/>
            <person name="Aftuck L."/>
            <person name="Alexander A."/>
            <person name="An P."/>
            <person name="Anderson E."/>
            <person name="Anderson S."/>
            <person name="Arachi H."/>
            <person name="Azer M."/>
            <person name="Bachantsang P."/>
            <person name="Barry A."/>
            <person name="Bayul T."/>
            <person name="Berlin A."/>
            <person name="Bessette D."/>
            <person name="Bloom T."/>
            <person name="Blye J."/>
            <person name="Boguslavskiy L."/>
            <person name="Bonnet C."/>
            <person name="Boukhgalter B."/>
            <person name="Bourzgui I."/>
            <person name="Brown A."/>
            <person name="Cahill P."/>
            <person name="Channer S."/>
            <person name="Cheshatsang Y."/>
            <person name="Chuda L."/>
            <person name="Citroen M."/>
            <person name="Collymore A."/>
            <person name="Cooke P."/>
            <person name="Costello M."/>
            <person name="D'Aco K."/>
            <person name="Daza R."/>
            <person name="De Haan G."/>
            <person name="DeGray S."/>
            <person name="DeMaso C."/>
            <person name="Dhargay N."/>
            <person name="Dooley K."/>
            <person name="Dooley E."/>
            <person name="Doricent M."/>
            <person name="Dorje P."/>
            <person name="Dorjee K."/>
            <person name="Dupes A."/>
            <person name="Elong R."/>
            <person name="Falk J."/>
            <person name="Farina A."/>
            <person name="Faro S."/>
            <person name="Ferguson D."/>
            <person name="Fisher S."/>
            <person name="Foley C.D."/>
            <person name="Franke A."/>
            <person name="Friedrich D."/>
            <person name="Gadbois L."/>
            <person name="Gearin G."/>
            <person name="Gearin C.R."/>
            <person name="Giannoukos G."/>
            <person name="Goode T."/>
            <person name="Graham J."/>
            <person name="Grandbois E."/>
            <person name="Grewal S."/>
            <person name="Gyaltsen K."/>
            <person name="Hafez N."/>
            <person name="Hagos B."/>
            <person name="Hall J."/>
            <person name="Henson C."/>
            <person name="Hollinger A."/>
            <person name="Honan T."/>
            <person name="Huard M.D."/>
            <person name="Hughes L."/>
            <person name="Hurhula B."/>
            <person name="Husby M.E."/>
            <person name="Kamat A."/>
            <person name="Kanga B."/>
            <person name="Kashin S."/>
            <person name="Khazanovich D."/>
            <person name="Kisner P."/>
            <person name="Lance K."/>
            <person name="Lara M."/>
            <person name="Lee W."/>
            <person name="Lennon N."/>
            <person name="Letendre F."/>
            <person name="LeVine R."/>
            <person name="Lipovsky A."/>
            <person name="Liu X."/>
            <person name="Liu J."/>
            <person name="Liu S."/>
            <person name="Lokyitsang T."/>
            <person name="Lokyitsang Y."/>
            <person name="Lubonja R."/>
            <person name="Lui A."/>
            <person name="MacDonald P."/>
            <person name="Magnisalis V."/>
            <person name="Maru K."/>
            <person name="Matthews C."/>
            <person name="McCusker W."/>
            <person name="McDonough S."/>
            <person name="Mehta T."/>
            <person name="Meldrim J."/>
            <person name="Meneus L."/>
            <person name="Mihai O."/>
            <person name="Mihalev A."/>
            <person name="Mihova T."/>
            <person name="Mittelman R."/>
            <person name="Mlenga V."/>
            <person name="Montmayeur A."/>
            <person name="Mulrain L."/>
            <person name="Navidi A."/>
            <person name="Naylor J."/>
            <person name="Negash T."/>
            <person name="Nguyen T."/>
            <person name="Nguyen N."/>
            <person name="Nicol R."/>
            <person name="Norbu C."/>
            <person name="Norbu N."/>
            <person name="Novod N."/>
            <person name="O'Neill B."/>
            <person name="Osman S."/>
            <person name="Markiewicz E."/>
            <person name="Oyono O.L."/>
            <person name="Patti C."/>
            <person name="Phunkhang P."/>
            <person name="Pierre F."/>
            <person name="Priest M."/>
            <person name="Raghuraman S."/>
            <person name="Rege F."/>
            <person name="Reyes R."/>
            <person name="Rise C."/>
            <person name="Rogov P."/>
            <person name="Ross K."/>
            <person name="Ryan E."/>
            <person name="Settipalli S."/>
            <person name="Shea T."/>
            <person name="Sherpa N."/>
            <person name="Shi L."/>
            <person name="Shih D."/>
            <person name="Sparrow T."/>
            <person name="Spaulding J."/>
            <person name="Stalker J."/>
            <person name="Stange-Thomann N."/>
            <person name="Stavropoulos S."/>
            <person name="Stone C."/>
            <person name="Strader C."/>
            <person name="Tesfaye S."/>
            <person name="Thomson T."/>
            <person name="Thoulutsang Y."/>
            <person name="Thoulutsang D."/>
            <person name="Topham K."/>
            <person name="Topping I."/>
            <person name="Tsamla T."/>
            <person name="Vassiliev H."/>
            <person name="Vo A."/>
            <person name="Wangchuk T."/>
            <person name="Wangdi T."/>
            <person name="Weiand M."/>
            <person name="Wilkinson J."/>
            <person name="Wilson A."/>
            <person name="Yadav S."/>
            <person name="Young G."/>
            <person name="Yu Q."/>
            <person name="Zembek L."/>
            <person name="Zhong D."/>
            <person name="Zimmer A."/>
            <person name="Zwirko Z."/>
            <person name="Jaffe D.B."/>
            <person name="Alvarez P."/>
            <person name="Brockman W."/>
            <person name="Butler J."/>
            <person name="Chin C."/>
            <person name="Gnerre S."/>
            <person name="Grabherr M."/>
            <person name="Kleber M."/>
            <person name="Mauceli E."/>
            <person name="MacCallum I."/>
        </authorList>
    </citation>
    <scope>NUCLEOTIDE SEQUENCE [LARGE SCALE GENOMIC DNA]</scope>
    <source>
        <strain evidence="3">Tucson 14030-0811.24</strain>
    </source>
</reference>
<evidence type="ECO:0000313" key="3">
    <source>
        <dbReference type="Proteomes" id="UP000007798"/>
    </source>
</evidence>
<dbReference type="Gene3D" id="3.15.10.30">
    <property type="entry name" value="Haemolymph juvenile hormone binding protein"/>
    <property type="match status" value="1"/>
</dbReference>
<dbReference type="KEGG" id="dwi:6642424"/>
<protein>
    <recommendedName>
        <fullName evidence="4">Hemolymph juvenile hormone binding protein</fullName>
    </recommendedName>
</protein>
<keyword evidence="1" id="KW-0732">Signal</keyword>
<proteinExistence type="predicted"/>
<dbReference type="EMBL" id="CH963857">
    <property type="protein sequence ID" value="EDW75771.1"/>
    <property type="molecule type" value="Genomic_DNA"/>
</dbReference>
<evidence type="ECO:0000256" key="1">
    <source>
        <dbReference type="SAM" id="SignalP"/>
    </source>
</evidence>
<dbReference type="InterPro" id="IPR038606">
    <property type="entry name" value="To_sf"/>
</dbReference>
<dbReference type="OrthoDB" id="6370791at2759"/>
<dbReference type="InterPro" id="IPR010562">
    <property type="entry name" value="Haemolymph_juvenile_hormone-bd"/>
</dbReference>
<feature type="signal peptide" evidence="1">
    <location>
        <begin position="1"/>
        <end position="22"/>
    </location>
</feature>
<dbReference type="SMR" id="B4MVQ1"/>
<accession>B4MVQ1</accession>
<evidence type="ECO:0008006" key="4">
    <source>
        <dbReference type="Google" id="ProtNLM"/>
    </source>
</evidence>
<dbReference type="SMART" id="SM00700">
    <property type="entry name" value="JHBP"/>
    <property type="match status" value="1"/>
</dbReference>
<dbReference type="PANTHER" id="PTHR20993:SF0">
    <property type="entry name" value="GH07914P"/>
    <property type="match status" value="1"/>
</dbReference>
<dbReference type="Proteomes" id="UP000007798">
    <property type="component" value="Unassembled WGS sequence"/>
</dbReference>
<dbReference type="AlphaFoldDB" id="B4MVQ1"/>
<dbReference type="STRING" id="7260.B4MVQ1"/>
<keyword evidence="3" id="KW-1185">Reference proteome</keyword>
<dbReference type="InParanoid" id="B4MVQ1"/>
<dbReference type="OMA" id="FMNSRLY"/>
<organism evidence="2 3">
    <name type="scientific">Drosophila willistoni</name>
    <name type="common">Fruit fly</name>
    <dbReference type="NCBI Taxonomy" id="7260"/>
    <lineage>
        <taxon>Eukaryota</taxon>
        <taxon>Metazoa</taxon>
        <taxon>Ecdysozoa</taxon>
        <taxon>Arthropoda</taxon>
        <taxon>Hexapoda</taxon>
        <taxon>Insecta</taxon>
        <taxon>Pterygota</taxon>
        <taxon>Neoptera</taxon>
        <taxon>Endopterygota</taxon>
        <taxon>Diptera</taxon>
        <taxon>Brachycera</taxon>
        <taxon>Muscomorpha</taxon>
        <taxon>Ephydroidea</taxon>
        <taxon>Drosophilidae</taxon>
        <taxon>Drosophila</taxon>
        <taxon>Sophophora</taxon>
    </lineage>
</organism>
<evidence type="ECO:0000313" key="2">
    <source>
        <dbReference type="EMBL" id="EDW75771.1"/>
    </source>
</evidence>
<dbReference type="PANTHER" id="PTHR20993">
    <property type="entry name" value="GH07914P"/>
    <property type="match status" value="1"/>
</dbReference>
<dbReference type="HOGENOM" id="CLU_1099500_0_0_1"/>
<gene>
    <name evidence="2" type="primary">Dwil\GK15017</name>
    <name evidence="2" type="ORF">Dwil_GK15017</name>
</gene>
<sequence length="253" mass="28693">MRSTISIFLLVLFCCCCSWSSAKLFDDELRELTEFLRLQMRCGYSDRGVPILAPAQAAYREINTKTENFGCQGNFTELLVEGLDSFDFARLEWNNILHTIKFDINFAKLDVTSDNYKLDLLGRLFGADLSLWGDGEFALKLTNFRGVGSFVIRPNSLTSGVHIKSWKVDWSVGEVTSQTTGIMNSRMYTKFVNAFVKDYLELLINDNPTEISQFMEELIVPSVNEVLQYISWYEITAIILGLADGILPVEPIC</sequence>
<dbReference type="eggNOG" id="ENOG502T28W">
    <property type="taxonomic scope" value="Eukaryota"/>
</dbReference>
<dbReference type="PhylomeDB" id="B4MVQ1"/>
<dbReference type="Pfam" id="PF06585">
    <property type="entry name" value="JHBP"/>
    <property type="match status" value="1"/>
</dbReference>
<name>B4MVQ1_DROWI</name>